<sequence>MANFRKRLPKWTAAFCGDNNHNLGNGEGKKLSSAELSLPESELSGEQSNTSLNNLRCHEFGGQDSGGSWDAVFAQFNYTQQCLAAPTRSEIDTAHARRRWVDIGVPSVRNLFRIKWQRTLLWIAIGVTSIPLHLLYNSAVYTSLAANDYVVAVVANSSFYPGASWNITDALGGYRNFPGLKAGEPFGPVIERYRGAKRTYQYMDPFNCVELYTKDFISDRSNLFLITKDSSTSPHNNTIRAMFRAEDIGPAGSTPSSWMCRNAWEDQDVACDLKELAGKVKDENAWRLKLGGGDKVEIGGRERGHRGGGRALVQ</sequence>
<organism evidence="3 4">
    <name type="scientific">Tuber magnatum</name>
    <name type="common">white Piedmont truffle</name>
    <dbReference type="NCBI Taxonomy" id="42249"/>
    <lineage>
        <taxon>Eukaryota</taxon>
        <taxon>Fungi</taxon>
        <taxon>Dikarya</taxon>
        <taxon>Ascomycota</taxon>
        <taxon>Pezizomycotina</taxon>
        <taxon>Pezizomycetes</taxon>
        <taxon>Pezizales</taxon>
        <taxon>Tuberaceae</taxon>
        <taxon>Tuber</taxon>
    </lineage>
</organism>
<evidence type="ECO:0000313" key="3">
    <source>
        <dbReference type="EMBL" id="PWW79641.1"/>
    </source>
</evidence>
<dbReference type="EMBL" id="PYWC01000007">
    <property type="protein sequence ID" value="PWW79641.1"/>
    <property type="molecule type" value="Genomic_DNA"/>
</dbReference>
<feature type="domain" description="DUF6536" evidence="2">
    <location>
        <begin position="73"/>
        <end position="158"/>
    </location>
</feature>
<keyword evidence="4" id="KW-1185">Reference proteome</keyword>
<feature type="transmembrane region" description="Helical" evidence="1">
    <location>
        <begin position="119"/>
        <end position="136"/>
    </location>
</feature>
<dbReference type="AlphaFoldDB" id="A0A317T2I7"/>
<keyword evidence="1" id="KW-0812">Transmembrane</keyword>
<reference evidence="3 4" key="1">
    <citation type="submission" date="2018-03" db="EMBL/GenBank/DDBJ databases">
        <title>Genomes of Pezizomycetes fungi and the evolution of truffles.</title>
        <authorList>
            <person name="Murat C."/>
            <person name="Payen T."/>
            <person name="Noel B."/>
            <person name="Kuo A."/>
            <person name="Martin F.M."/>
        </authorList>
    </citation>
    <scope>NUCLEOTIDE SEQUENCE [LARGE SCALE GENOMIC DNA]</scope>
    <source>
        <strain evidence="3">091103-1</strain>
    </source>
</reference>
<dbReference type="STRING" id="42249.A0A317T2I7"/>
<keyword evidence="1" id="KW-1133">Transmembrane helix</keyword>
<dbReference type="InterPro" id="IPR046623">
    <property type="entry name" value="DUF6536"/>
</dbReference>
<keyword evidence="1" id="KW-0472">Membrane</keyword>
<protein>
    <recommendedName>
        <fullName evidence="2">DUF6536 domain-containing protein</fullName>
    </recommendedName>
</protein>
<proteinExistence type="predicted"/>
<dbReference type="Proteomes" id="UP000246991">
    <property type="component" value="Unassembled WGS sequence"/>
</dbReference>
<dbReference type="Pfam" id="PF20163">
    <property type="entry name" value="DUF6536"/>
    <property type="match status" value="1"/>
</dbReference>
<evidence type="ECO:0000259" key="2">
    <source>
        <dbReference type="Pfam" id="PF20163"/>
    </source>
</evidence>
<dbReference type="PANTHER" id="PTHR35395">
    <property type="entry name" value="DUF6536 DOMAIN-CONTAINING PROTEIN"/>
    <property type="match status" value="1"/>
</dbReference>
<gene>
    <name evidence="3" type="ORF">C7212DRAFT_341907</name>
</gene>
<accession>A0A317T2I7</accession>
<dbReference type="OrthoDB" id="5429634at2759"/>
<comment type="caution">
    <text evidence="3">The sequence shown here is derived from an EMBL/GenBank/DDBJ whole genome shotgun (WGS) entry which is preliminary data.</text>
</comment>
<evidence type="ECO:0000313" key="4">
    <source>
        <dbReference type="Proteomes" id="UP000246991"/>
    </source>
</evidence>
<dbReference type="PANTHER" id="PTHR35395:SF1">
    <property type="entry name" value="DUF6536 DOMAIN-CONTAINING PROTEIN"/>
    <property type="match status" value="1"/>
</dbReference>
<evidence type="ECO:0000256" key="1">
    <source>
        <dbReference type="SAM" id="Phobius"/>
    </source>
</evidence>
<name>A0A317T2I7_9PEZI</name>